<dbReference type="InterPro" id="IPR001279">
    <property type="entry name" value="Metallo-B-lactamas"/>
</dbReference>
<evidence type="ECO:0000313" key="2">
    <source>
        <dbReference type="Proteomes" id="UP000467006"/>
    </source>
</evidence>
<dbReference type="InterPro" id="IPR036866">
    <property type="entry name" value="RibonucZ/Hydroxyglut_hydro"/>
</dbReference>
<protein>
    <submittedName>
        <fullName evidence="1">MBL fold metallo-hydrolase</fullName>
    </submittedName>
</protein>
<dbReference type="OrthoDB" id="9802991at2"/>
<keyword evidence="2" id="KW-1185">Reference proteome</keyword>
<organism evidence="1 2">
    <name type="scientific">Mycolicibacterium duvalii</name>
    <dbReference type="NCBI Taxonomy" id="39688"/>
    <lineage>
        <taxon>Bacteria</taxon>
        <taxon>Bacillati</taxon>
        <taxon>Actinomycetota</taxon>
        <taxon>Actinomycetes</taxon>
        <taxon>Mycobacteriales</taxon>
        <taxon>Mycobacteriaceae</taxon>
        <taxon>Mycolicibacterium</taxon>
    </lineage>
</organism>
<dbReference type="RefSeq" id="WP_098002168.1">
    <property type="nucleotide sequence ID" value="NZ_AP022563.1"/>
</dbReference>
<reference evidence="1 2" key="1">
    <citation type="journal article" date="2019" name="Emerg. Microbes Infect.">
        <title>Comprehensive subspecies identification of 175 nontuberculous mycobacteria species based on 7547 genomic profiles.</title>
        <authorList>
            <person name="Matsumoto Y."/>
            <person name="Kinjo T."/>
            <person name="Motooka D."/>
            <person name="Nabeya D."/>
            <person name="Jung N."/>
            <person name="Uechi K."/>
            <person name="Horii T."/>
            <person name="Iida T."/>
            <person name="Fujita J."/>
            <person name="Nakamura S."/>
        </authorList>
    </citation>
    <scope>NUCLEOTIDE SEQUENCE [LARGE SCALE GENOMIC DNA]</scope>
    <source>
        <strain evidence="1 2">JCM 6396</strain>
    </source>
</reference>
<sequence>MRKIFDDLWETRVDSPFPGLTTHAYLWTTRRVLFYSPATAADFDELDSLGGVAHQYLSHRDEAGPVLGQIKKRFGALLHAPAGDLADIAKHTPVDIGVDGRHTDDNGVEIVPTPGHSPGAVCYLVSGAEGRYLFTGDTLFRGADGRWHAGYIDGLHRPADAETIADSLDVLARLVPDFVISSAFGGDSAVHRIEAWHDILAEAKQGLPTRSASSRGH</sequence>
<dbReference type="Proteomes" id="UP000467006">
    <property type="component" value="Chromosome"/>
</dbReference>
<proteinExistence type="predicted"/>
<keyword evidence="1" id="KW-0378">Hydrolase</keyword>
<dbReference type="Pfam" id="PF00753">
    <property type="entry name" value="Lactamase_B"/>
    <property type="match status" value="1"/>
</dbReference>
<dbReference type="GO" id="GO:0016787">
    <property type="term" value="F:hydrolase activity"/>
    <property type="evidence" value="ECO:0007669"/>
    <property type="project" value="UniProtKB-KW"/>
</dbReference>
<evidence type="ECO:0000313" key="1">
    <source>
        <dbReference type="EMBL" id="BBX19812.1"/>
    </source>
</evidence>
<dbReference type="EMBL" id="AP022563">
    <property type="protein sequence ID" value="BBX19812.1"/>
    <property type="molecule type" value="Genomic_DNA"/>
</dbReference>
<dbReference type="PANTHER" id="PTHR42773">
    <property type="entry name" value="METALLO-BETA-LACTAMASE-RELATED"/>
    <property type="match status" value="1"/>
</dbReference>
<gene>
    <name evidence="1" type="ORF">MDUV_46720</name>
</gene>
<dbReference type="AlphaFoldDB" id="A0A7I7K8S6"/>
<accession>A0A7I7K8S6</accession>
<dbReference type="SUPFAM" id="SSF56281">
    <property type="entry name" value="Metallo-hydrolase/oxidoreductase"/>
    <property type="match status" value="1"/>
</dbReference>
<dbReference type="KEGG" id="mdu:MDUV_46720"/>
<name>A0A7I7K8S6_9MYCO</name>
<dbReference type="Gene3D" id="3.60.15.10">
    <property type="entry name" value="Ribonuclease Z/Hydroxyacylglutathione hydrolase-like"/>
    <property type="match status" value="1"/>
</dbReference>
<dbReference type="PANTHER" id="PTHR42773:SF1">
    <property type="entry name" value="METALLO-BETA-LACTAMASE FAMILY PROTEIN"/>
    <property type="match status" value="1"/>
</dbReference>